<proteinExistence type="predicted"/>
<sequence length="24" mass="2708">MFLLGQLLLSGSFFQLNLTRNHSA</sequence>
<evidence type="ECO:0000313" key="2">
    <source>
        <dbReference type="Proteomes" id="UP000563094"/>
    </source>
</evidence>
<keyword evidence="2" id="KW-1185">Reference proteome</keyword>
<protein>
    <submittedName>
        <fullName evidence="1">Uncharacterized protein</fullName>
    </submittedName>
</protein>
<dbReference type="AlphaFoldDB" id="A0A839GCT1"/>
<evidence type="ECO:0000313" key="1">
    <source>
        <dbReference type="EMBL" id="MBA9075333.1"/>
    </source>
</evidence>
<dbReference type="EMBL" id="JACJIQ010000001">
    <property type="protein sequence ID" value="MBA9075333.1"/>
    <property type="molecule type" value="Genomic_DNA"/>
</dbReference>
<dbReference type="Proteomes" id="UP000563094">
    <property type="component" value="Unassembled WGS sequence"/>
</dbReference>
<gene>
    <name evidence="1" type="ORF">FHS90_000030</name>
</gene>
<organism evidence="1 2">
    <name type="scientific">Rufibacter quisquiliarum</name>
    <dbReference type="NCBI Taxonomy" id="1549639"/>
    <lineage>
        <taxon>Bacteria</taxon>
        <taxon>Pseudomonadati</taxon>
        <taxon>Bacteroidota</taxon>
        <taxon>Cytophagia</taxon>
        <taxon>Cytophagales</taxon>
        <taxon>Hymenobacteraceae</taxon>
        <taxon>Rufibacter</taxon>
    </lineage>
</organism>
<comment type="caution">
    <text evidence="1">The sequence shown here is derived from an EMBL/GenBank/DDBJ whole genome shotgun (WGS) entry which is preliminary data.</text>
</comment>
<reference evidence="1 2" key="1">
    <citation type="submission" date="2020-08" db="EMBL/GenBank/DDBJ databases">
        <title>Genomic Encyclopedia of Type Strains, Phase IV (KMG-IV): sequencing the most valuable type-strain genomes for metagenomic binning, comparative biology and taxonomic classification.</title>
        <authorList>
            <person name="Goeker M."/>
        </authorList>
    </citation>
    <scope>NUCLEOTIDE SEQUENCE [LARGE SCALE GENOMIC DNA]</scope>
    <source>
        <strain evidence="1 2">DSM 29854</strain>
    </source>
</reference>
<accession>A0A839GCT1</accession>
<name>A0A839GCT1_9BACT</name>